<evidence type="ECO:0000256" key="5">
    <source>
        <dbReference type="ARBA" id="ARBA00022759"/>
    </source>
</evidence>
<evidence type="ECO:0000256" key="3">
    <source>
        <dbReference type="ARBA" id="ARBA00022722"/>
    </source>
</evidence>
<feature type="compositionally biased region" description="Low complexity" evidence="11">
    <location>
        <begin position="519"/>
        <end position="538"/>
    </location>
</feature>
<dbReference type="GO" id="GO:0008270">
    <property type="term" value="F:zinc ion binding"/>
    <property type="evidence" value="ECO:0007669"/>
    <property type="project" value="UniProtKB-KW"/>
</dbReference>
<accession>A0A6I9W127</accession>
<dbReference type="PANTHER" id="PTHR12876:SF35">
    <property type="entry name" value="LD08718P-RELATED"/>
    <property type="match status" value="1"/>
</dbReference>
<comment type="cofactor">
    <cofactor evidence="1">
        <name>Mg(2+)</name>
        <dbReference type="ChEBI" id="CHEBI:18420"/>
    </cofactor>
</comment>
<evidence type="ECO:0000256" key="11">
    <source>
        <dbReference type="SAM" id="MobiDB-lite"/>
    </source>
</evidence>
<feature type="zinc finger region" description="C3H1-type" evidence="10">
    <location>
        <begin position="354"/>
        <end position="378"/>
    </location>
</feature>
<dbReference type="GO" id="GO:0005634">
    <property type="term" value="C:nucleus"/>
    <property type="evidence" value="ECO:0007669"/>
    <property type="project" value="TreeGrafter"/>
</dbReference>
<keyword evidence="8 10" id="KW-0862">Zinc</keyword>
<dbReference type="CDD" id="cd18729">
    <property type="entry name" value="PIN_Zc3h12-like"/>
    <property type="match status" value="1"/>
</dbReference>
<evidence type="ECO:0000256" key="7">
    <source>
        <dbReference type="ARBA" id="ARBA00022801"/>
    </source>
</evidence>
<dbReference type="GO" id="GO:0003729">
    <property type="term" value="F:mRNA binding"/>
    <property type="evidence" value="ECO:0007669"/>
    <property type="project" value="TreeGrafter"/>
</dbReference>
<keyword evidence="3" id="KW-0540">Nuclease</keyword>
<keyword evidence="5" id="KW-0255">Endonuclease</keyword>
<gene>
    <name evidence="14" type="primary">LOC105425555</name>
</gene>
<dbReference type="FunFam" id="3.40.50.11980:FF:000001">
    <property type="entry name" value="ZC3H12A isoform 1"/>
    <property type="match status" value="1"/>
</dbReference>
<dbReference type="GeneID" id="105425555"/>
<organism evidence="13 14">
    <name type="scientific">Pogonomyrmex barbatus</name>
    <name type="common">red harvester ant</name>
    <dbReference type="NCBI Taxonomy" id="144034"/>
    <lineage>
        <taxon>Eukaryota</taxon>
        <taxon>Metazoa</taxon>
        <taxon>Ecdysozoa</taxon>
        <taxon>Arthropoda</taxon>
        <taxon>Hexapoda</taxon>
        <taxon>Insecta</taxon>
        <taxon>Pterygota</taxon>
        <taxon>Neoptera</taxon>
        <taxon>Endopterygota</taxon>
        <taxon>Hymenoptera</taxon>
        <taxon>Apocrita</taxon>
        <taxon>Aculeata</taxon>
        <taxon>Formicoidea</taxon>
        <taxon>Formicidae</taxon>
        <taxon>Myrmicinae</taxon>
        <taxon>Pogonomyrmex</taxon>
    </lineage>
</organism>
<keyword evidence="4 10" id="KW-0479">Metal-binding</keyword>
<evidence type="ECO:0000256" key="2">
    <source>
        <dbReference type="ARBA" id="ARBA00010922"/>
    </source>
</evidence>
<evidence type="ECO:0000313" key="13">
    <source>
        <dbReference type="Proteomes" id="UP000504615"/>
    </source>
</evidence>
<proteinExistence type="inferred from homology"/>
<name>A0A6I9W127_9HYME</name>
<feature type="region of interest" description="Disordered" evidence="11">
    <location>
        <begin position="519"/>
        <end position="557"/>
    </location>
</feature>
<evidence type="ECO:0000256" key="4">
    <source>
        <dbReference type="ARBA" id="ARBA00022723"/>
    </source>
</evidence>
<dbReference type="Proteomes" id="UP000504615">
    <property type="component" value="Unplaced"/>
</dbReference>
<evidence type="ECO:0000256" key="10">
    <source>
        <dbReference type="PROSITE-ProRule" id="PRU00723"/>
    </source>
</evidence>
<sequence>MTVAGKRYIDCTVLGTGNMPDTEDSSYDSDYEVEDSMTTMATTTMTTMTTTAATRHPRSESQVSSAHQDVSRTTSDTLAAEFAEYVTIQGPSPTQSPGYTARVEFALKLGYTEKLVQAALQKLGPDPGQNELLAELIKLGATCFPRFTDGPDEADSLLDIDVATDEGGSILSTTATNTAATNAISSMDLRPVVIDGSNVAMSHGNKEVFSCRGIKICVDWFRARGHKEITVFVPKWRKEASRPDNPVADQEILGELEKDRLLVFTPSRLVGGKRMVCYDDRYILKLAAEVDGIVVSNDNYRDLAQENPEFRKVIEERILMYSFVNDRFMPPDDPLGRSGPTLENFLKITPKKVDSAPPCPYAKKCTYGNKCKFRHPERGPLPLKSVTERLVEHAQRHLQARGPSLSLPLPSTNTPVSLQHPPLCKTRSAVPPNVVQSLSSVPKSRSVENVTSDLSATSLAIYSQQMPSTQNSQGYSSTMNWTAPRVNNPEPEPVNMHRKLQRQLTLNPACDPRLYQFRQYHQQQQQQQQQTGQSSQQQAIISPPHSMQHRSLARHASNESTYPAMSWDHPDCFQHHHQHVMRIASAPDSYRAWPRSTPLVPPSRVQRLGTSDPQLNLLPLPSSTSLHMPWGTQTQDVRRRLHYHLANIFPEEQVQTVMALHPHETDPQQICATILAMFPKNQN</sequence>
<evidence type="ECO:0000256" key="8">
    <source>
        <dbReference type="ARBA" id="ARBA00022833"/>
    </source>
</evidence>
<evidence type="ECO:0000313" key="14">
    <source>
        <dbReference type="RefSeq" id="XP_011634687.1"/>
    </source>
</evidence>
<dbReference type="CTD" id="42394"/>
<dbReference type="Pfam" id="PF11977">
    <property type="entry name" value="RNase_Zc3h12a"/>
    <property type="match status" value="1"/>
</dbReference>
<evidence type="ECO:0000259" key="12">
    <source>
        <dbReference type="PROSITE" id="PS50103"/>
    </source>
</evidence>
<dbReference type="Pfam" id="PF18039">
    <property type="entry name" value="UBA_6"/>
    <property type="match status" value="1"/>
</dbReference>
<dbReference type="GO" id="GO:0016787">
    <property type="term" value="F:hydrolase activity"/>
    <property type="evidence" value="ECO:0007669"/>
    <property type="project" value="UniProtKB-KW"/>
</dbReference>
<reference evidence="14" key="1">
    <citation type="submission" date="2025-08" db="UniProtKB">
        <authorList>
            <consortium name="RefSeq"/>
        </authorList>
    </citation>
    <scope>IDENTIFICATION</scope>
</reference>
<protein>
    <submittedName>
        <fullName evidence="14">Endoribonuclease ZC3H12A</fullName>
    </submittedName>
</protein>
<dbReference type="PANTHER" id="PTHR12876">
    <property type="entry name" value="N4BP1-RELATED"/>
    <property type="match status" value="1"/>
</dbReference>
<comment type="similarity">
    <text evidence="2">Belongs to the ZC3H12 family.</text>
</comment>
<dbReference type="GO" id="GO:0036464">
    <property type="term" value="C:cytoplasmic ribonucleoprotein granule"/>
    <property type="evidence" value="ECO:0007669"/>
    <property type="project" value="TreeGrafter"/>
</dbReference>
<keyword evidence="9" id="KW-0460">Magnesium</keyword>
<dbReference type="InterPro" id="IPR021869">
    <property type="entry name" value="RNase_Zc3h12_NYN"/>
</dbReference>
<feature type="domain" description="C3H1-type" evidence="12">
    <location>
        <begin position="354"/>
        <end position="378"/>
    </location>
</feature>
<dbReference type="InterPro" id="IPR000571">
    <property type="entry name" value="Znf_CCCH"/>
</dbReference>
<feature type="compositionally biased region" description="Polar residues" evidence="11">
    <location>
        <begin position="60"/>
        <end position="71"/>
    </location>
</feature>
<dbReference type="Gene3D" id="3.40.50.11980">
    <property type="match status" value="1"/>
</dbReference>
<evidence type="ECO:0000256" key="6">
    <source>
        <dbReference type="ARBA" id="ARBA00022771"/>
    </source>
</evidence>
<dbReference type="InterPro" id="IPR040757">
    <property type="entry name" value="Regnase_1/ZC3H12_C"/>
</dbReference>
<evidence type="ECO:0000256" key="9">
    <source>
        <dbReference type="ARBA" id="ARBA00022842"/>
    </source>
</evidence>
<dbReference type="PROSITE" id="PS50103">
    <property type="entry name" value="ZF_C3H1"/>
    <property type="match status" value="1"/>
</dbReference>
<dbReference type="KEGG" id="pbar:105425555"/>
<dbReference type="GO" id="GO:0004521">
    <property type="term" value="F:RNA endonuclease activity"/>
    <property type="evidence" value="ECO:0007669"/>
    <property type="project" value="TreeGrafter"/>
</dbReference>
<keyword evidence="6 10" id="KW-0863">Zinc-finger</keyword>
<keyword evidence="13" id="KW-1185">Reference proteome</keyword>
<dbReference type="Pfam" id="PF18561">
    <property type="entry name" value="Regnase_1_C"/>
    <property type="match status" value="1"/>
</dbReference>
<dbReference type="OrthoDB" id="392925at2759"/>
<dbReference type="InterPro" id="IPR051101">
    <property type="entry name" value="ZC3H12/N4BP1_RNase_Reg"/>
</dbReference>
<feature type="region of interest" description="Disordered" evidence="11">
    <location>
        <begin position="52"/>
        <end position="71"/>
    </location>
</feature>
<dbReference type="AlphaFoldDB" id="A0A6I9W127"/>
<dbReference type="RefSeq" id="XP_011634687.1">
    <property type="nucleotide sequence ID" value="XM_011636385.2"/>
</dbReference>
<dbReference type="InterPro" id="IPR040546">
    <property type="entry name" value="Rege-1_UBA-like"/>
</dbReference>
<keyword evidence="7" id="KW-0378">Hydrolase</keyword>
<evidence type="ECO:0000256" key="1">
    <source>
        <dbReference type="ARBA" id="ARBA00001946"/>
    </source>
</evidence>